<dbReference type="OrthoDB" id="3855616at2"/>
<dbReference type="AlphaFoldDB" id="C7Q2T2"/>
<gene>
    <name evidence="1" type="ordered locus">Caci_2915</name>
</gene>
<evidence type="ECO:0000313" key="1">
    <source>
        <dbReference type="EMBL" id="ACU71824.1"/>
    </source>
</evidence>
<proteinExistence type="predicted"/>
<keyword evidence="2" id="KW-1185">Reference proteome</keyword>
<name>C7Q2T2_CATAD</name>
<evidence type="ECO:0000313" key="2">
    <source>
        <dbReference type="Proteomes" id="UP000000851"/>
    </source>
</evidence>
<dbReference type="RefSeq" id="WP_012787117.1">
    <property type="nucleotide sequence ID" value="NC_013131.1"/>
</dbReference>
<reference evidence="1 2" key="1">
    <citation type="journal article" date="2009" name="Stand. Genomic Sci.">
        <title>Complete genome sequence of Catenulispora acidiphila type strain (ID 139908).</title>
        <authorList>
            <person name="Copeland A."/>
            <person name="Lapidus A."/>
            <person name="Glavina Del Rio T."/>
            <person name="Nolan M."/>
            <person name="Lucas S."/>
            <person name="Chen F."/>
            <person name="Tice H."/>
            <person name="Cheng J.F."/>
            <person name="Bruce D."/>
            <person name="Goodwin L."/>
            <person name="Pitluck S."/>
            <person name="Mikhailova N."/>
            <person name="Pati A."/>
            <person name="Ivanova N."/>
            <person name="Mavromatis K."/>
            <person name="Chen A."/>
            <person name="Palaniappan K."/>
            <person name="Chain P."/>
            <person name="Land M."/>
            <person name="Hauser L."/>
            <person name="Chang Y.J."/>
            <person name="Jeffries C.D."/>
            <person name="Chertkov O."/>
            <person name="Brettin T."/>
            <person name="Detter J.C."/>
            <person name="Han C."/>
            <person name="Ali Z."/>
            <person name="Tindall B.J."/>
            <person name="Goker M."/>
            <person name="Bristow J."/>
            <person name="Eisen J.A."/>
            <person name="Markowitz V."/>
            <person name="Hugenholtz P."/>
            <person name="Kyrpides N.C."/>
            <person name="Klenk H.P."/>
        </authorList>
    </citation>
    <scope>NUCLEOTIDE SEQUENCE [LARGE SCALE GENOMIC DNA]</scope>
    <source>
        <strain evidence="2">DSM 44928 / JCM 14897 / NBRC 102108 / NRRL B-24433 / ID139908</strain>
    </source>
</reference>
<dbReference type="KEGG" id="cai:Caci_2915"/>
<dbReference type="InParanoid" id="C7Q2T2"/>
<protein>
    <submittedName>
        <fullName evidence="1">Uncharacterized protein</fullName>
    </submittedName>
</protein>
<dbReference type="EMBL" id="CP001700">
    <property type="protein sequence ID" value="ACU71824.1"/>
    <property type="molecule type" value="Genomic_DNA"/>
</dbReference>
<dbReference type="Proteomes" id="UP000000851">
    <property type="component" value="Chromosome"/>
</dbReference>
<accession>C7Q2T2</accession>
<dbReference type="HOGENOM" id="CLU_2341616_0_0_11"/>
<sequence length="97" mass="10603">MTEHDIPALVQVLQLTKGRPEWSAWDADGNWYYLRYRLGSGTVHISPGGPAFGASDQDFVNALDAARLLTDFVYGNVSDGEITLPAFLRMAGMRTAA</sequence>
<dbReference type="STRING" id="479433.Caci_2915"/>
<organism evidence="1 2">
    <name type="scientific">Catenulispora acidiphila (strain DSM 44928 / JCM 14897 / NBRC 102108 / NRRL B-24433 / ID139908)</name>
    <dbReference type="NCBI Taxonomy" id="479433"/>
    <lineage>
        <taxon>Bacteria</taxon>
        <taxon>Bacillati</taxon>
        <taxon>Actinomycetota</taxon>
        <taxon>Actinomycetes</taxon>
        <taxon>Catenulisporales</taxon>
        <taxon>Catenulisporaceae</taxon>
        <taxon>Catenulispora</taxon>
    </lineage>
</organism>